<dbReference type="PROSITE" id="PS00061">
    <property type="entry name" value="ADH_SHORT"/>
    <property type="match status" value="1"/>
</dbReference>
<evidence type="ECO:0000256" key="1">
    <source>
        <dbReference type="ARBA" id="ARBA00006484"/>
    </source>
</evidence>
<dbReference type="InterPro" id="IPR002347">
    <property type="entry name" value="SDR_fam"/>
</dbReference>
<evidence type="ECO:0000313" key="5">
    <source>
        <dbReference type="Proteomes" id="UP000053328"/>
    </source>
</evidence>
<accession>A0A0D1YPA7</accession>
<evidence type="ECO:0000313" key="4">
    <source>
        <dbReference type="EMBL" id="KIW16991.1"/>
    </source>
</evidence>
<comment type="similarity">
    <text evidence="1">Belongs to the short-chain dehydrogenases/reductases (SDR) family.</text>
</comment>
<dbReference type="HOGENOM" id="CLU_010194_5_2_1"/>
<dbReference type="Proteomes" id="UP000053328">
    <property type="component" value="Unassembled WGS sequence"/>
</dbReference>
<protein>
    <submittedName>
        <fullName evidence="4">Uncharacterized protein</fullName>
    </submittedName>
</protein>
<dbReference type="EMBL" id="KN847494">
    <property type="protein sequence ID" value="KIW16991.1"/>
    <property type="molecule type" value="Genomic_DNA"/>
</dbReference>
<reference evidence="4 5" key="1">
    <citation type="submission" date="2015-01" db="EMBL/GenBank/DDBJ databases">
        <title>The Genome Sequence of Exophiala spinifera CBS89968.</title>
        <authorList>
            <consortium name="The Broad Institute Genomics Platform"/>
            <person name="Cuomo C."/>
            <person name="de Hoog S."/>
            <person name="Gorbushina A."/>
            <person name="Stielow B."/>
            <person name="Teixiera M."/>
            <person name="Abouelleil A."/>
            <person name="Chapman S.B."/>
            <person name="Priest M."/>
            <person name="Young S.K."/>
            <person name="Wortman J."/>
            <person name="Nusbaum C."/>
            <person name="Birren B."/>
        </authorList>
    </citation>
    <scope>NUCLEOTIDE SEQUENCE [LARGE SCALE GENOMIC DNA]</scope>
    <source>
        <strain evidence="4 5">CBS 89968</strain>
    </source>
</reference>
<sequence length="367" mass="40551">MAISTVAERLLRPLIQGVSLPLRLFQDPFFTGVALFALTRAPVQHRNRLLTLLRERGLSSDCMRTLIYVLKGLFAAGVLLRANQALNALALKMWHLRKPGASYQFGAPGKPELVVVTGGCSGFGYEMVKGFSKYARVIILDVTPVPPELAMIPDVHYYQLDLADFPAIESTAEQIRRDHGDPSVLINNAGMVSGTTVIGSNAKLTERIFKVNVASHFILIKEFLPAMLKAKKGHVVTMASVASFFTKPGTIDYCCTKVAALYLNDGLRAELRDHYENGRCIQTTSVHPGWHATGMTARHRARMEKNGARMAPASDVSDAIIEQVLAGRSGRIFMPRGEARRTMNRNWPIWLQDAVAHLDDRSMIRVG</sequence>
<dbReference type="Pfam" id="PF00106">
    <property type="entry name" value="adh_short"/>
    <property type="match status" value="1"/>
</dbReference>
<dbReference type="GO" id="GO:0016616">
    <property type="term" value="F:oxidoreductase activity, acting on the CH-OH group of donors, NAD or NADP as acceptor"/>
    <property type="evidence" value="ECO:0007669"/>
    <property type="project" value="TreeGrafter"/>
</dbReference>
<dbReference type="VEuPathDB" id="FungiDB:PV08_04182"/>
<dbReference type="GeneID" id="27331265"/>
<name>A0A0D1YPA7_9EURO</name>
<evidence type="ECO:0000256" key="3">
    <source>
        <dbReference type="ARBA" id="ARBA00023002"/>
    </source>
</evidence>
<dbReference type="Gene3D" id="3.40.50.720">
    <property type="entry name" value="NAD(P)-binding Rossmann-like Domain"/>
    <property type="match status" value="1"/>
</dbReference>
<keyword evidence="2" id="KW-0521">NADP</keyword>
<keyword evidence="3" id="KW-0560">Oxidoreductase</keyword>
<dbReference type="PRINTS" id="PR00081">
    <property type="entry name" value="GDHRDH"/>
</dbReference>
<dbReference type="OrthoDB" id="10253736at2759"/>
<evidence type="ECO:0000256" key="2">
    <source>
        <dbReference type="ARBA" id="ARBA00022857"/>
    </source>
</evidence>
<dbReference type="SUPFAM" id="SSF51735">
    <property type="entry name" value="NAD(P)-binding Rossmann-fold domains"/>
    <property type="match status" value="1"/>
</dbReference>
<organism evidence="4 5">
    <name type="scientific">Exophiala spinifera</name>
    <dbReference type="NCBI Taxonomy" id="91928"/>
    <lineage>
        <taxon>Eukaryota</taxon>
        <taxon>Fungi</taxon>
        <taxon>Dikarya</taxon>
        <taxon>Ascomycota</taxon>
        <taxon>Pezizomycotina</taxon>
        <taxon>Eurotiomycetes</taxon>
        <taxon>Chaetothyriomycetidae</taxon>
        <taxon>Chaetothyriales</taxon>
        <taxon>Herpotrichiellaceae</taxon>
        <taxon>Exophiala</taxon>
    </lineage>
</organism>
<dbReference type="PANTHER" id="PTHR24322:SF736">
    <property type="entry name" value="RETINOL DEHYDROGENASE 10"/>
    <property type="match status" value="1"/>
</dbReference>
<gene>
    <name evidence="4" type="ORF">PV08_04182</name>
</gene>
<keyword evidence="5" id="KW-1185">Reference proteome</keyword>
<proteinExistence type="inferred from homology"/>
<dbReference type="InterPro" id="IPR020904">
    <property type="entry name" value="Sc_DH/Rdtase_CS"/>
</dbReference>
<dbReference type="RefSeq" id="XP_016237207.1">
    <property type="nucleotide sequence ID" value="XM_016378530.1"/>
</dbReference>
<dbReference type="AlphaFoldDB" id="A0A0D1YPA7"/>
<dbReference type="PANTHER" id="PTHR24322">
    <property type="entry name" value="PKSB"/>
    <property type="match status" value="1"/>
</dbReference>
<dbReference type="InterPro" id="IPR036291">
    <property type="entry name" value="NAD(P)-bd_dom_sf"/>
</dbReference>
<dbReference type="STRING" id="91928.A0A0D1YPA7"/>